<evidence type="ECO:0000256" key="5">
    <source>
        <dbReference type="ARBA" id="ARBA00022989"/>
    </source>
</evidence>
<keyword evidence="6 7" id="KW-0472">Membrane</keyword>
<evidence type="ECO:0000256" key="2">
    <source>
        <dbReference type="ARBA" id="ARBA00007362"/>
    </source>
</evidence>
<comment type="subcellular location">
    <subcellularLocation>
        <location evidence="1">Cell membrane</location>
        <topology evidence="1">Multi-pass membrane protein</topology>
    </subcellularLocation>
</comment>
<evidence type="ECO:0000313" key="10">
    <source>
        <dbReference type="Proteomes" id="UP000198647"/>
    </source>
</evidence>
<dbReference type="PANTHER" id="PTHR32322">
    <property type="entry name" value="INNER MEMBRANE TRANSPORTER"/>
    <property type="match status" value="1"/>
</dbReference>
<feature type="transmembrane region" description="Helical" evidence="7">
    <location>
        <begin position="92"/>
        <end position="113"/>
    </location>
</feature>
<dbReference type="SUPFAM" id="SSF103481">
    <property type="entry name" value="Multidrug resistance efflux transporter EmrE"/>
    <property type="match status" value="2"/>
</dbReference>
<gene>
    <name evidence="9" type="ORF">SAMN04488081_2651</name>
</gene>
<dbReference type="Gene3D" id="1.10.3730.20">
    <property type="match status" value="1"/>
</dbReference>
<dbReference type="InterPro" id="IPR050638">
    <property type="entry name" value="AA-Vitamin_Transporters"/>
</dbReference>
<evidence type="ECO:0000256" key="7">
    <source>
        <dbReference type="SAM" id="Phobius"/>
    </source>
</evidence>
<evidence type="ECO:0000256" key="1">
    <source>
        <dbReference type="ARBA" id="ARBA00004651"/>
    </source>
</evidence>
<organism evidence="9 10">
    <name type="scientific">Salimicrobium album</name>
    <dbReference type="NCBI Taxonomy" id="50717"/>
    <lineage>
        <taxon>Bacteria</taxon>
        <taxon>Bacillati</taxon>
        <taxon>Bacillota</taxon>
        <taxon>Bacilli</taxon>
        <taxon>Bacillales</taxon>
        <taxon>Bacillaceae</taxon>
        <taxon>Salimicrobium</taxon>
    </lineage>
</organism>
<dbReference type="Proteomes" id="UP000198647">
    <property type="component" value="Unassembled WGS sequence"/>
</dbReference>
<feature type="transmembrane region" description="Helical" evidence="7">
    <location>
        <begin position="272"/>
        <end position="289"/>
    </location>
</feature>
<dbReference type="RefSeq" id="WP_093108223.1">
    <property type="nucleotide sequence ID" value="NZ_FNOS01000010.1"/>
</dbReference>
<evidence type="ECO:0000256" key="4">
    <source>
        <dbReference type="ARBA" id="ARBA00022692"/>
    </source>
</evidence>
<keyword evidence="5 7" id="KW-1133">Transmembrane helix</keyword>
<feature type="transmembrane region" description="Helical" evidence="7">
    <location>
        <begin position="212"/>
        <end position="235"/>
    </location>
</feature>
<reference evidence="9 10" key="1">
    <citation type="submission" date="2016-10" db="EMBL/GenBank/DDBJ databases">
        <authorList>
            <person name="Varghese N."/>
            <person name="Submissions S."/>
        </authorList>
    </citation>
    <scope>NUCLEOTIDE SEQUENCE [LARGE SCALE GENOMIC DNA]</scope>
    <source>
        <strain evidence="9 10">DSM 20748</strain>
    </source>
</reference>
<keyword evidence="10" id="KW-1185">Reference proteome</keyword>
<dbReference type="EMBL" id="FNOS01000010">
    <property type="protein sequence ID" value="SDY33422.1"/>
    <property type="molecule type" value="Genomic_DNA"/>
</dbReference>
<keyword evidence="4 7" id="KW-0812">Transmembrane</keyword>
<evidence type="ECO:0000313" key="9">
    <source>
        <dbReference type="EMBL" id="SDY33422.1"/>
    </source>
</evidence>
<feature type="transmembrane region" description="Helical" evidence="7">
    <location>
        <begin position="154"/>
        <end position="173"/>
    </location>
</feature>
<accession>A0A1H3J0L2</accession>
<dbReference type="InterPro" id="IPR037185">
    <property type="entry name" value="EmrE-like"/>
</dbReference>
<feature type="transmembrane region" description="Helical" evidence="7">
    <location>
        <begin position="35"/>
        <end position="51"/>
    </location>
</feature>
<evidence type="ECO:0000256" key="3">
    <source>
        <dbReference type="ARBA" id="ARBA00022475"/>
    </source>
</evidence>
<feature type="transmembrane region" description="Helical" evidence="7">
    <location>
        <begin position="122"/>
        <end position="142"/>
    </location>
</feature>
<feature type="domain" description="EamA" evidence="8">
    <location>
        <begin position="151"/>
        <end position="289"/>
    </location>
</feature>
<dbReference type="PANTHER" id="PTHR32322:SF18">
    <property type="entry name" value="S-ADENOSYLMETHIONINE_S-ADENOSYLHOMOCYSTEINE TRANSPORTER"/>
    <property type="match status" value="1"/>
</dbReference>
<dbReference type="Pfam" id="PF00892">
    <property type="entry name" value="EamA"/>
    <property type="match status" value="2"/>
</dbReference>
<feature type="transmembrane region" description="Helical" evidence="7">
    <location>
        <begin position="247"/>
        <end position="266"/>
    </location>
</feature>
<comment type="caution">
    <text evidence="9">The sequence shown here is derived from an EMBL/GenBank/DDBJ whole genome shotgun (WGS) entry which is preliminary data.</text>
</comment>
<protein>
    <submittedName>
        <fullName evidence="9">Permease of the drug/metabolite transporter (DMT) superfamily</fullName>
    </submittedName>
</protein>
<sequence length="302" mass="33108">MRAYALVMVTMFLFAGNYIVGKVAADAVPPLTLTWLRTLIGLLLVATFYWKKIRLVKRQLIEGWRPLVGMAATGIVMFPAFSYLALHYTTTINASIMESLTPAVTIFIGAVFLKEKYGLSQLVGVGISLAGVAYIISKGSFARLLSLEFNSGDLIMIGAVISWAIYSTLVNVYGYRLPLFGSLFGILLIGNIMVMIAAFLFEWSQGRFITDWSMPIIASILYTGLFPSFLALLSWNMAVAEIGPAKATIFINLLPFATAILSLLFLQEKITVDQVIGGAIVLTGIYFTTRVKGGRKPGYKPR</sequence>
<feature type="transmembrane region" description="Helical" evidence="7">
    <location>
        <begin position="63"/>
        <end position="86"/>
    </location>
</feature>
<feature type="domain" description="EamA" evidence="8">
    <location>
        <begin position="2"/>
        <end position="136"/>
    </location>
</feature>
<feature type="transmembrane region" description="Helical" evidence="7">
    <location>
        <begin position="180"/>
        <end position="200"/>
    </location>
</feature>
<dbReference type="InterPro" id="IPR000620">
    <property type="entry name" value="EamA_dom"/>
</dbReference>
<evidence type="ECO:0000256" key="6">
    <source>
        <dbReference type="ARBA" id="ARBA00023136"/>
    </source>
</evidence>
<keyword evidence="3" id="KW-1003">Cell membrane</keyword>
<evidence type="ECO:0000259" key="8">
    <source>
        <dbReference type="Pfam" id="PF00892"/>
    </source>
</evidence>
<comment type="similarity">
    <text evidence="2">Belongs to the EamA transporter family.</text>
</comment>
<name>A0A1H3J0L2_9BACI</name>
<proteinExistence type="inferred from homology"/>